<evidence type="ECO:0000259" key="2">
    <source>
        <dbReference type="Pfam" id="PF18075"/>
    </source>
</evidence>
<dbReference type="InterPro" id="IPR004513">
    <property type="entry name" value="FtsX"/>
</dbReference>
<dbReference type="Gene3D" id="3.30.70.3040">
    <property type="match status" value="2"/>
</dbReference>
<dbReference type="GO" id="GO:0051301">
    <property type="term" value="P:cell division"/>
    <property type="evidence" value="ECO:0007669"/>
    <property type="project" value="InterPro"/>
</dbReference>
<dbReference type="EMBL" id="SMKO01000329">
    <property type="protein sequence ID" value="TDC84763.1"/>
    <property type="molecule type" value="Genomic_DNA"/>
</dbReference>
<dbReference type="PANTHER" id="PTHR47755:SF1">
    <property type="entry name" value="CELL DIVISION PROTEIN FTSX"/>
    <property type="match status" value="1"/>
</dbReference>
<dbReference type="Pfam" id="PF18075">
    <property type="entry name" value="FtsX_ECD"/>
    <property type="match status" value="2"/>
</dbReference>
<evidence type="ECO:0000313" key="4">
    <source>
        <dbReference type="Proteomes" id="UP000295258"/>
    </source>
</evidence>
<gene>
    <name evidence="3" type="ORF">E1292_49235</name>
</gene>
<keyword evidence="1" id="KW-1133">Transmembrane helix</keyword>
<dbReference type="Proteomes" id="UP000295258">
    <property type="component" value="Unassembled WGS sequence"/>
</dbReference>
<accession>A0A4R4U9S3</accession>
<keyword evidence="1" id="KW-0812">Transmembrane</keyword>
<dbReference type="InterPro" id="IPR040690">
    <property type="entry name" value="FtsX_ECD"/>
</dbReference>
<evidence type="ECO:0000256" key="1">
    <source>
        <dbReference type="SAM" id="Phobius"/>
    </source>
</evidence>
<dbReference type="PANTHER" id="PTHR47755">
    <property type="entry name" value="CELL DIVISION PROTEIN FTSX"/>
    <property type="match status" value="1"/>
</dbReference>
<feature type="domain" description="FtsX extracellular" evidence="2">
    <location>
        <begin position="204"/>
        <end position="323"/>
    </location>
</feature>
<protein>
    <recommendedName>
        <fullName evidence="2">FtsX extracellular domain-containing protein</fullName>
    </recommendedName>
</protein>
<proteinExistence type="predicted"/>
<dbReference type="GO" id="GO:0016020">
    <property type="term" value="C:membrane"/>
    <property type="evidence" value="ECO:0007669"/>
    <property type="project" value="InterPro"/>
</dbReference>
<dbReference type="AlphaFoldDB" id="A0A4R4U9S3"/>
<feature type="transmembrane region" description="Helical" evidence="1">
    <location>
        <begin position="44"/>
        <end position="64"/>
    </location>
</feature>
<keyword evidence="4" id="KW-1185">Reference proteome</keyword>
<sequence length="353" mass="38706">MNHSPIEDRLRAALAEAGATLDPGTLRPLREPQGRRRFQVDLRLVAVAAVVVLAGAATAIGLGGPGDVNRVVATNPETLPMDETDLTVFLCTKSAPAKRGCPGRDATPEEVRTVEERLRESPQVDVVAFVSQELGYEHFQQEYAQDKTLLAAVRPADVPPSFRVKLKGQADVRQVSLALRGLPLVNVGDMAVLRARQSDPNRYVDITVFLCQDGSGLPSCGAERTSEGENDVTVTKEGKGATAAEIKVVKKLIEEMPEVESSHFETQAMAFESFRKQFKENKTLLDATKEEDMPQSFRLTLRPESDGARVVDKFKRQPGVASVVDHMCGLRRLALMNNYGLDIPEDKLCRTNK</sequence>
<dbReference type="RefSeq" id="WP_132606698.1">
    <property type="nucleotide sequence ID" value="NZ_SMKO01000329.1"/>
</dbReference>
<evidence type="ECO:0000313" key="3">
    <source>
        <dbReference type="EMBL" id="TDC84763.1"/>
    </source>
</evidence>
<reference evidence="3 4" key="1">
    <citation type="submission" date="2019-03" db="EMBL/GenBank/DDBJ databases">
        <title>Draft genome sequences of novel Actinobacteria.</title>
        <authorList>
            <person name="Sahin N."/>
            <person name="Ay H."/>
            <person name="Saygin H."/>
        </authorList>
    </citation>
    <scope>NUCLEOTIDE SEQUENCE [LARGE SCALE GENOMIC DNA]</scope>
    <source>
        <strain evidence="3 4">KC310</strain>
    </source>
</reference>
<name>A0A4R4U9S3_9ACTN</name>
<organism evidence="3 4">
    <name type="scientific">Nonomuraea deserti</name>
    <dbReference type="NCBI Taxonomy" id="1848322"/>
    <lineage>
        <taxon>Bacteria</taxon>
        <taxon>Bacillati</taxon>
        <taxon>Actinomycetota</taxon>
        <taxon>Actinomycetes</taxon>
        <taxon>Streptosporangiales</taxon>
        <taxon>Streptosporangiaceae</taxon>
        <taxon>Nonomuraea</taxon>
    </lineage>
</organism>
<feature type="domain" description="FtsX extracellular" evidence="2">
    <location>
        <begin position="86"/>
        <end position="186"/>
    </location>
</feature>
<keyword evidence="1" id="KW-0472">Membrane</keyword>
<comment type="caution">
    <text evidence="3">The sequence shown here is derived from an EMBL/GenBank/DDBJ whole genome shotgun (WGS) entry which is preliminary data.</text>
</comment>